<dbReference type="EMBL" id="BHEO01000002">
    <property type="protein sequence ID" value="GBU04330.1"/>
    <property type="molecule type" value="Genomic_DNA"/>
</dbReference>
<dbReference type="InterPro" id="IPR029063">
    <property type="entry name" value="SAM-dependent_MTases_sf"/>
</dbReference>
<evidence type="ECO:0000256" key="3">
    <source>
        <dbReference type="ARBA" id="ARBA00022691"/>
    </source>
</evidence>
<feature type="domain" description="Methyltransferase small" evidence="6">
    <location>
        <begin position="97"/>
        <end position="190"/>
    </location>
</feature>
<dbReference type="PANTHER" id="PTHR18895">
    <property type="entry name" value="HEMK METHYLTRANSFERASE"/>
    <property type="match status" value="1"/>
</dbReference>
<dbReference type="InterPro" id="IPR019874">
    <property type="entry name" value="RF_methyltr_PrmC"/>
</dbReference>
<accession>A0A4R3JSD9</accession>
<feature type="binding site" evidence="5">
    <location>
        <begin position="182"/>
        <end position="185"/>
    </location>
    <ligand>
        <name>substrate</name>
    </ligand>
</feature>
<dbReference type="PROSITE" id="PS00092">
    <property type="entry name" value="N6_MTASE"/>
    <property type="match status" value="1"/>
</dbReference>
<dbReference type="Proteomes" id="UP000702954">
    <property type="component" value="Unassembled WGS sequence"/>
</dbReference>
<dbReference type="CDD" id="cd02440">
    <property type="entry name" value="AdoMet_MTases"/>
    <property type="match status" value="1"/>
</dbReference>
<dbReference type="GO" id="GO:0032259">
    <property type="term" value="P:methylation"/>
    <property type="evidence" value="ECO:0007669"/>
    <property type="project" value="UniProtKB-KW"/>
</dbReference>
<dbReference type="InterPro" id="IPR004556">
    <property type="entry name" value="HemK-like"/>
</dbReference>
<evidence type="ECO:0000313" key="11">
    <source>
        <dbReference type="Proteomes" id="UP000702954"/>
    </source>
</evidence>
<dbReference type="RefSeq" id="WP_116441262.1">
    <property type="nucleotide sequence ID" value="NZ_BHEO01000002.1"/>
</dbReference>
<evidence type="ECO:0000313" key="8">
    <source>
        <dbReference type="EMBL" id="GBU04330.1"/>
    </source>
</evidence>
<feature type="binding site" evidence="5">
    <location>
        <position position="182"/>
    </location>
    <ligand>
        <name>S-adenosyl-L-methionine</name>
        <dbReference type="ChEBI" id="CHEBI:59789"/>
    </ligand>
</feature>
<dbReference type="SUPFAM" id="SSF53335">
    <property type="entry name" value="S-adenosyl-L-methionine-dependent methyltransferases"/>
    <property type="match status" value="1"/>
</dbReference>
<dbReference type="AlphaFoldDB" id="A0A4R3JSD9"/>
<proteinExistence type="inferred from homology"/>
<dbReference type="GO" id="GO:0003676">
    <property type="term" value="F:nucleic acid binding"/>
    <property type="evidence" value="ECO:0007669"/>
    <property type="project" value="InterPro"/>
</dbReference>
<dbReference type="Gene3D" id="3.40.50.150">
    <property type="entry name" value="Vaccinia Virus protein VP39"/>
    <property type="match status" value="1"/>
</dbReference>
<name>A0A4R3JSD9_9FIRM</name>
<keyword evidence="11" id="KW-1185">Reference proteome</keyword>
<dbReference type="EC" id="2.1.1.297" evidence="5"/>
<dbReference type="Gene3D" id="1.10.8.10">
    <property type="entry name" value="DNA helicase RuvA subunit, C-terminal domain"/>
    <property type="match status" value="1"/>
</dbReference>
<dbReference type="NCBIfam" id="TIGR00536">
    <property type="entry name" value="hemK_fam"/>
    <property type="match status" value="1"/>
</dbReference>
<feature type="binding site" evidence="5">
    <location>
        <position position="141"/>
    </location>
    <ligand>
        <name>S-adenosyl-L-methionine</name>
        <dbReference type="ChEBI" id="CHEBI:59789"/>
    </ligand>
</feature>
<evidence type="ECO:0000256" key="2">
    <source>
        <dbReference type="ARBA" id="ARBA00022679"/>
    </source>
</evidence>
<dbReference type="Pfam" id="PF05175">
    <property type="entry name" value="MTS"/>
    <property type="match status" value="1"/>
</dbReference>
<dbReference type="Proteomes" id="UP000294613">
    <property type="component" value="Unassembled WGS sequence"/>
</dbReference>
<dbReference type="FunFam" id="3.40.50.150:FF:000053">
    <property type="entry name" value="Release factor glutamine methyltransferase"/>
    <property type="match status" value="1"/>
</dbReference>
<gene>
    <name evidence="5 8" type="primary">prmC</name>
    <name evidence="9" type="ORF">EDD74_106118</name>
    <name evidence="8" type="ORF">FAEUMB_08710</name>
</gene>
<feature type="domain" description="Release factor glutamine methyltransferase N-terminal" evidence="7">
    <location>
        <begin position="5"/>
        <end position="75"/>
    </location>
</feature>
<sequence length="277" mass="31724">MTIQELYKEGIFRLKQARIAEAELDAWYLLEYVTGISRTMYYLKQGETAEEQAAERYFDCISRRAQRIPLQHITGEQEFMGLPFIVNEHVLIPRQDTEILVEEALSHLSGNEQVLDMCTGSGCILISLEHYRKGIRAVGADISDEALQVAKRNAESLNADVTFLKSDLFEQVAERYDLIVSNPPYIRTKAIEELEEEVRLHDPMIALDGKEDGLYFYKKITEKSRKHLKQGGWLLFEIGYDQGEDVAKMMEKAGFTEVTVKKDLAGLDRVVSGMYNR</sequence>
<evidence type="ECO:0000256" key="5">
    <source>
        <dbReference type="HAMAP-Rule" id="MF_02126"/>
    </source>
</evidence>
<keyword evidence="2 5" id="KW-0808">Transferase</keyword>
<reference evidence="9 10" key="2">
    <citation type="submission" date="2019-03" db="EMBL/GenBank/DDBJ databases">
        <title>Genomic Encyclopedia of Type Strains, Phase IV (KMG-IV): sequencing the most valuable type-strain genomes for metagenomic binning, comparative biology and taxonomic classification.</title>
        <authorList>
            <person name="Goeker M."/>
        </authorList>
    </citation>
    <scope>NUCLEOTIDE SEQUENCE [LARGE SCALE GENOMIC DNA]</scope>
    <source>
        <strain evidence="9 10">DSM 103426</strain>
    </source>
</reference>
<reference evidence="8 11" key="1">
    <citation type="journal article" date="2018" name="Int. J. Syst. Evol. Microbiol.">
        <title>Draft Genome Sequence of Faecalimonas umbilicata JCM 30896T, an Acetate-Producing Bacterium Isolated from Human Feces.</title>
        <authorList>
            <person name="Sakamoto M."/>
            <person name="Ikeyama N."/>
            <person name="Yuki M."/>
            <person name="Ohkuma M."/>
        </authorList>
    </citation>
    <scope>NUCLEOTIDE SEQUENCE [LARGE SCALE GENOMIC DNA]</scope>
    <source>
        <strain evidence="8 11">EGH7</strain>
    </source>
</reference>
<keyword evidence="3 5" id="KW-0949">S-adenosyl-L-methionine</keyword>
<dbReference type="NCBIfam" id="TIGR03534">
    <property type="entry name" value="RF_mod_PrmC"/>
    <property type="match status" value="1"/>
</dbReference>
<evidence type="ECO:0000259" key="7">
    <source>
        <dbReference type="Pfam" id="PF17827"/>
    </source>
</evidence>
<evidence type="ECO:0000313" key="10">
    <source>
        <dbReference type="Proteomes" id="UP000294613"/>
    </source>
</evidence>
<evidence type="ECO:0000259" key="6">
    <source>
        <dbReference type="Pfam" id="PF05175"/>
    </source>
</evidence>
<evidence type="ECO:0000256" key="1">
    <source>
        <dbReference type="ARBA" id="ARBA00022603"/>
    </source>
</evidence>
<dbReference type="GO" id="GO:0102559">
    <property type="term" value="F:peptide chain release factor N(5)-glutamine methyltransferase activity"/>
    <property type="evidence" value="ECO:0007669"/>
    <property type="project" value="UniProtKB-EC"/>
</dbReference>
<protein>
    <recommendedName>
        <fullName evidence="5">Release factor glutamine methyltransferase</fullName>
        <shortName evidence="5">RF MTase</shortName>
        <ecNumber evidence="5">2.1.1.297</ecNumber>
    </recommendedName>
    <alternativeName>
        <fullName evidence="5">N5-glutamine methyltransferase PrmC</fullName>
    </alternativeName>
    <alternativeName>
        <fullName evidence="5">Protein-(glutamine-N5) MTase PrmC</fullName>
    </alternativeName>
    <alternativeName>
        <fullName evidence="5">Protein-glutamine N-methyltransferase PrmC</fullName>
    </alternativeName>
</protein>
<dbReference type="InterPro" id="IPR007848">
    <property type="entry name" value="Small_mtfrase_dom"/>
</dbReference>
<keyword evidence="1 5" id="KW-0489">Methyltransferase</keyword>
<dbReference type="PANTHER" id="PTHR18895:SF74">
    <property type="entry name" value="MTRF1L RELEASE FACTOR GLUTAMINE METHYLTRANSFERASE"/>
    <property type="match status" value="1"/>
</dbReference>
<organism evidence="9 10">
    <name type="scientific">Faecalimonas umbilicata</name>
    <dbReference type="NCBI Taxonomy" id="1912855"/>
    <lineage>
        <taxon>Bacteria</taxon>
        <taxon>Bacillati</taxon>
        <taxon>Bacillota</taxon>
        <taxon>Clostridia</taxon>
        <taxon>Lachnospirales</taxon>
        <taxon>Lachnospiraceae</taxon>
        <taxon>Faecalimonas</taxon>
    </lineage>
</organism>
<dbReference type="InterPro" id="IPR050320">
    <property type="entry name" value="N5-glutamine_MTase"/>
</dbReference>
<evidence type="ECO:0000256" key="4">
    <source>
        <dbReference type="ARBA" id="ARBA00048391"/>
    </source>
</evidence>
<dbReference type="InterPro" id="IPR040758">
    <property type="entry name" value="PrmC_N"/>
</dbReference>
<dbReference type="InterPro" id="IPR002052">
    <property type="entry name" value="DNA_methylase_N6_adenine_CS"/>
</dbReference>
<dbReference type="HAMAP" id="MF_02126">
    <property type="entry name" value="RF_methyltr_PrmC"/>
    <property type="match status" value="1"/>
</dbReference>
<comment type="function">
    <text evidence="5">Methylates the class 1 translation termination release factors RF1/PrfA and RF2/PrfB on the glutamine residue of the universally conserved GGQ motif.</text>
</comment>
<dbReference type="Pfam" id="PF17827">
    <property type="entry name" value="PrmC_N"/>
    <property type="match status" value="1"/>
</dbReference>
<comment type="similarity">
    <text evidence="5">Belongs to the protein N5-glutamine methyltransferase family. PrmC subfamily.</text>
</comment>
<evidence type="ECO:0000313" key="9">
    <source>
        <dbReference type="EMBL" id="TCS68914.1"/>
    </source>
</evidence>
<comment type="catalytic activity">
    <reaction evidence="4 5">
        <text>L-glutaminyl-[peptide chain release factor] + S-adenosyl-L-methionine = N(5)-methyl-L-glutaminyl-[peptide chain release factor] + S-adenosyl-L-homocysteine + H(+)</text>
        <dbReference type="Rhea" id="RHEA:42896"/>
        <dbReference type="Rhea" id="RHEA-COMP:10271"/>
        <dbReference type="Rhea" id="RHEA-COMP:10272"/>
        <dbReference type="ChEBI" id="CHEBI:15378"/>
        <dbReference type="ChEBI" id="CHEBI:30011"/>
        <dbReference type="ChEBI" id="CHEBI:57856"/>
        <dbReference type="ChEBI" id="CHEBI:59789"/>
        <dbReference type="ChEBI" id="CHEBI:61891"/>
        <dbReference type="EC" id="2.1.1.297"/>
    </reaction>
</comment>
<comment type="caution">
    <text evidence="5">Lacks conserved residue(s) required for the propagation of feature annotation.</text>
</comment>
<comment type="caution">
    <text evidence="9">The sequence shown here is derived from an EMBL/GenBank/DDBJ whole genome shotgun (WGS) entry which is preliminary data.</text>
</comment>
<dbReference type="EMBL" id="SLZV01000006">
    <property type="protein sequence ID" value="TCS68914.1"/>
    <property type="molecule type" value="Genomic_DNA"/>
</dbReference>